<dbReference type="AlphaFoldDB" id="L0EKD6"/>
<dbReference type="eggNOG" id="ENOG503454X">
    <property type="taxonomic scope" value="Bacteria"/>
</dbReference>
<organism evidence="1 2">
    <name type="scientific">Thermobacillus composti (strain DSM 18247 / JCM 13945 / KWC4)</name>
    <dbReference type="NCBI Taxonomy" id="717605"/>
    <lineage>
        <taxon>Bacteria</taxon>
        <taxon>Bacillati</taxon>
        <taxon>Bacillota</taxon>
        <taxon>Bacilli</taxon>
        <taxon>Bacillales</taxon>
        <taxon>Paenibacillaceae</taxon>
        <taxon>Thermobacillus</taxon>
    </lineage>
</organism>
<evidence type="ECO:0000313" key="1">
    <source>
        <dbReference type="EMBL" id="AGA59987.1"/>
    </source>
</evidence>
<protein>
    <submittedName>
        <fullName evidence="1">Uncharacterized protein</fullName>
    </submittedName>
</protein>
<dbReference type="HOGENOM" id="CLU_1377549_0_0_9"/>
<dbReference type="EMBL" id="CP003256">
    <property type="protein sequence ID" value="AGA59987.1"/>
    <property type="molecule type" value="Genomic_DNA"/>
</dbReference>
<dbReference type="OrthoDB" id="6628928at2"/>
<dbReference type="RefSeq" id="WP_015256701.1">
    <property type="nucleotide sequence ID" value="NC_019898.1"/>
</dbReference>
<sequence length="198" mass="23183">MSSEWRRLTAPEFLDPRVFNALRHGDKHESIAEDAKTVILQGVRFTVPSPIFVPGEIVYVRLRRFFEFMRKEDWDCAEALRAKEAADRAIREKAEYERRREENRKFNLSFGFPARFTIGQKSVRSGLLENSWGDGRNKRSVYHVVLEETISIGKLYRKSGDFLCTRDPGWLKHVDRLEDGRVNCKACLQILNRYGSKR</sequence>
<reference evidence="2" key="1">
    <citation type="submission" date="2012-01" db="EMBL/GenBank/DDBJ databases">
        <title>Complete sequence of plasmid of Thermobacillus composti KWC4.</title>
        <authorList>
            <person name="Lucas S."/>
            <person name="Han J."/>
            <person name="Lapidus A."/>
            <person name="Cheng J.-F."/>
            <person name="Goodwin L."/>
            <person name="Pitluck S."/>
            <person name="Peters L."/>
            <person name="Ovchinnikova G."/>
            <person name="Teshima H."/>
            <person name="Detter J.C."/>
            <person name="Han C."/>
            <person name="Tapia R."/>
            <person name="Land M."/>
            <person name="Hauser L."/>
            <person name="Kyrpides N."/>
            <person name="Ivanova N."/>
            <person name="Pagani I."/>
            <person name="Anderson I."/>
            <person name="Woyke T."/>
        </authorList>
    </citation>
    <scope>NUCLEOTIDE SEQUENCE [LARGE SCALE GENOMIC DNA]</scope>
    <source>
        <strain evidence="2">DSM 18247 / JCM 13945 / KWC4</strain>
        <plasmid evidence="2">Plasmid pTHECO01</plasmid>
    </source>
</reference>
<dbReference type="Proteomes" id="UP000010795">
    <property type="component" value="Plasmid pTHECO01"/>
</dbReference>
<name>L0EKD6_THECK</name>
<geneLocation type="plasmid" evidence="1 2">
    <name>pTHECO01</name>
</geneLocation>
<keyword evidence="1" id="KW-0614">Plasmid</keyword>
<evidence type="ECO:0000313" key="2">
    <source>
        <dbReference type="Proteomes" id="UP000010795"/>
    </source>
</evidence>
<dbReference type="KEGG" id="tco:Theco_3983"/>
<gene>
    <name evidence="1" type="ordered locus">Theco_3983</name>
</gene>
<accession>L0EKD6</accession>
<keyword evidence="2" id="KW-1185">Reference proteome</keyword>
<proteinExistence type="predicted"/>